<comment type="function">
    <text evidence="2">May play the central regulatory role in sporulation. It may be an element of the effector pathway responsible for the activation of sporulation genes in response to nutritional stress. Spo0A may act in concert with spo0H (a sigma factor) to control the expression of some genes that are critical to the sporulation process.</text>
</comment>
<evidence type="ECO:0000259" key="4">
    <source>
        <dbReference type="PROSITE" id="PS50110"/>
    </source>
</evidence>
<evidence type="ECO:0000256" key="1">
    <source>
        <dbReference type="ARBA" id="ARBA00018672"/>
    </source>
</evidence>
<organism evidence="6 7">
    <name type="scientific">Desulfocucumis palustris</name>
    <dbReference type="NCBI Taxonomy" id="1898651"/>
    <lineage>
        <taxon>Bacteria</taxon>
        <taxon>Bacillati</taxon>
        <taxon>Bacillota</taxon>
        <taxon>Clostridia</taxon>
        <taxon>Eubacteriales</taxon>
        <taxon>Desulfocucumaceae</taxon>
        <taxon>Desulfocucumis</taxon>
    </lineage>
</organism>
<evidence type="ECO:0000259" key="5">
    <source>
        <dbReference type="PROSITE" id="PS50930"/>
    </source>
</evidence>
<dbReference type="GO" id="GO:0003677">
    <property type="term" value="F:DNA binding"/>
    <property type="evidence" value="ECO:0007669"/>
    <property type="project" value="InterPro"/>
</dbReference>
<comment type="caution">
    <text evidence="6">The sequence shown here is derived from an EMBL/GenBank/DDBJ whole genome shotgun (WGS) entry which is preliminary data.</text>
</comment>
<gene>
    <name evidence="6" type="ORF">DCCM_0192</name>
</gene>
<dbReference type="InterPro" id="IPR046947">
    <property type="entry name" value="LytR-like"/>
</dbReference>
<dbReference type="InterPro" id="IPR011006">
    <property type="entry name" value="CheY-like_superfamily"/>
</dbReference>
<dbReference type="SUPFAM" id="SSF52172">
    <property type="entry name" value="CheY-like"/>
    <property type="match status" value="1"/>
</dbReference>
<dbReference type="InterPro" id="IPR007492">
    <property type="entry name" value="LytTR_DNA-bd_dom"/>
</dbReference>
<sequence length="232" mass="26536">MNVLIAHSEKSIRSVFINVMKKIDSINIVGEASTGFECIQCIDKYKPDVIYLDIAMKDISGLEIGNIVNVNYKNILIVIITYNAKFISEALKINAVDYIFEPITPDRIILSALKARQCLNHNIKRMSIKRGSSIYILDINNICFVGKELKKSVIYTDDDKIDVYESLNNLLYKLPGNKFLRTHQSYIVNVTKVKELTPFSPASYYVRFSGINDTALLLREKYDEFCKMIQKA</sequence>
<dbReference type="PANTHER" id="PTHR37299:SF1">
    <property type="entry name" value="STAGE 0 SPORULATION PROTEIN A HOMOLOG"/>
    <property type="match status" value="1"/>
</dbReference>
<keyword evidence="3" id="KW-0597">Phosphoprotein</keyword>
<dbReference type="SMART" id="SM00850">
    <property type="entry name" value="LytTR"/>
    <property type="match status" value="1"/>
</dbReference>
<dbReference type="EMBL" id="BFAV01000016">
    <property type="protein sequence ID" value="GBF32001.1"/>
    <property type="molecule type" value="Genomic_DNA"/>
</dbReference>
<feature type="domain" description="Response regulatory" evidence="4">
    <location>
        <begin position="2"/>
        <end position="116"/>
    </location>
</feature>
<feature type="domain" description="HTH LytTR-type" evidence="5">
    <location>
        <begin position="126"/>
        <end position="231"/>
    </location>
</feature>
<dbReference type="AlphaFoldDB" id="A0A2L2XDU9"/>
<dbReference type="SMART" id="SM00448">
    <property type="entry name" value="REC"/>
    <property type="match status" value="1"/>
</dbReference>
<proteinExistence type="predicted"/>
<dbReference type="PROSITE" id="PS50110">
    <property type="entry name" value="RESPONSE_REGULATORY"/>
    <property type="match status" value="1"/>
</dbReference>
<dbReference type="Pfam" id="PF04397">
    <property type="entry name" value="LytTR"/>
    <property type="match status" value="1"/>
</dbReference>
<evidence type="ECO:0000313" key="7">
    <source>
        <dbReference type="Proteomes" id="UP000239549"/>
    </source>
</evidence>
<name>A0A2L2XDU9_9FIRM</name>
<accession>A0A2L2XDU9</accession>
<dbReference type="OrthoDB" id="9809318at2"/>
<dbReference type="GO" id="GO:0000156">
    <property type="term" value="F:phosphorelay response regulator activity"/>
    <property type="evidence" value="ECO:0007669"/>
    <property type="project" value="InterPro"/>
</dbReference>
<reference evidence="7" key="1">
    <citation type="submission" date="2018-02" db="EMBL/GenBank/DDBJ databases">
        <title>Genome sequence of Desulfocucumis palustris strain NAW-5.</title>
        <authorList>
            <person name="Watanabe M."/>
            <person name="Kojima H."/>
            <person name="Fukui M."/>
        </authorList>
    </citation>
    <scope>NUCLEOTIDE SEQUENCE [LARGE SCALE GENOMIC DNA]</scope>
    <source>
        <strain evidence="7">NAW-5</strain>
    </source>
</reference>
<dbReference type="Pfam" id="PF00072">
    <property type="entry name" value="Response_reg"/>
    <property type="match status" value="1"/>
</dbReference>
<protein>
    <recommendedName>
        <fullName evidence="1">Stage 0 sporulation protein A homolog</fullName>
    </recommendedName>
</protein>
<dbReference type="PROSITE" id="PS50930">
    <property type="entry name" value="HTH_LYTTR"/>
    <property type="match status" value="1"/>
</dbReference>
<keyword evidence="7" id="KW-1185">Reference proteome</keyword>
<feature type="modified residue" description="4-aspartylphosphate" evidence="3">
    <location>
        <position position="53"/>
    </location>
</feature>
<dbReference type="RefSeq" id="WP_104370593.1">
    <property type="nucleotide sequence ID" value="NZ_BFAV01000016.1"/>
</dbReference>
<evidence type="ECO:0000313" key="6">
    <source>
        <dbReference type="EMBL" id="GBF32001.1"/>
    </source>
</evidence>
<dbReference type="Gene3D" id="3.40.50.2300">
    <property type="match status" value="1"/>
</dbReference>
<evidence type="ECO:0000256" key="2">
    <source>
        <dbReference type="ARBA" id="ARBA00024867"/>
    </source>
</evidence>
<dbReference type="PANTHER" id="PTHR37299">
    <property type="entry name" value="TRANSCRIPTIONAL REGULATOR-RELATED"/>
    <property type="match status" value="1"/>
</dbReference>
<evidence type="ECO:0000256" key="3">
    <source>
        <dbReference type="PROSITE-ProRule" id="PRU00169"/>
    </source>
</evidence>
<dbReference type="InterPro" id="IPR001789">
    <property type="entry name" value="Sig_transdc_resp-reg_receiver"/>
</dbReference>
<dbReference type="Proteomes" id="UP000239549">
    <property type="component" value="Unassembled WGS sequence"/>
</dbReference>
<dbReference type="Gene3D" id="2.40.50.1020">
    <property type="entry name" value="LytTr DNA-binding domain"/>
    <property type="match status" value="1"/>
</dbReference>